<accession>A0A2M7VKX6</accession>
<feature type="compositionally biased region" description="Basic residues" evidence="2">
    <location>
        <begin position="280"/>
        <end position="289"/>
    </location>
</feature>
<organism evidence="4 5">
    <name type="scientific">bacterium (Candidatus Gribaldobacteria) CG_4_10_14_0_2_um_filter_36_18</name>
    <dbReference type="NCBI Taxonomy" id="2014264"/>
    <lineage>
        <taxon>Bacteria</taxon>
        <taxon>Candidatus Gribaldobacteria</taxon>
    </lineage>
</organism>
<dbReference type="Gene3D" id="3.40.920.10">
    <property type="entry name" value="Pyruvate-ferredoxin oxidoreductase, PFOR, domain III"/>
    <property type="match status" value="1"/>
</dbReference>
<comment type="caution">
    <text evidence="4">The sequence shown here is derived from an EMBL/GenBank/DDBJ whole genome shotgun (WGS) entry which is preliminary data.</text>
</comment>
<evidence type="ECO:0000313" key="4">
    <source>
        <dbReference type="EMBL" id="PJA02491.1"/>
    </source>
</evidence>
<dbReference type="AlphaFoldDB" id="A0A2M7VKX6"/>
<evidence type="ECO:0000256" key="2">
    <source>
        <dbReference type="SAM" id="MobiDB-lite"/>
    </source>
</evidence>
<reference evidence="5" key="1">
    <citation type="submission" date="2017-09" db="EMBL/GenBank/DDBJ databases">
        <title>Depth-based differentiation of microbial function through sediment-hosted aquifers and enrichment of novel symbionts in the deep terrestrial subsurface.</title>
        <authorList>
            <person name="Probst A.J."/>
            <person name="Ladd B."/>
            <person name="Jarett J.K."/>
            <person name="Geller-Mcgrath D.E."/>
            <person name="Sieber C.M.K."/>
            <person name="Emerson J.B."/>
            <person name="Anantharaman K."/>
            <person name="Thomas B.C."/>
            <person name="Malmstrom R."/>
            <person name="Stieglmeier M."/>
            <person name="Klingl A."/>
            <person name="Woyke T."/>
            <person name="Ryan C.M."/>
            <person name="Banfield J.F."/>
        </authorList>
    </citation>
    <scope>NUCLEOTIDE SEQUENCE [LARGE SCALE GENOMIC DNA]</scope>
</reference>
<dbReference type="InterPro" id="IPR002869">
    <property type="entry name" value="Pyrv_flavodox_OxRed_cen"/>
</dbReference>
<proteinExistence type="predicted"/>
<sequence length="289" mass="32255">MFNPCGALITNSDVRLRRTGLFAYRAPPDSLEAKLVGGAQFYRQIFCGLYLENLDIIGMKKDFNIIISGVGGQGIIILTRILAEAALIEKYDIKTSELHGLSQRGGSVESYIRFGPSADSGQIYSPLVKQGGADLIISLEAQEALKVCYYASKTRTIFLVNDFIKPIFNAKIPSSKSISKELKRFSKKSLFVPASKIAKEKLDKEVLAGVYLLGYAAFKKLIPLKPNSILKVIEKVIPKKYFSLNKKAFNLARSKRTSFVESKTRQKKKNFSSHSFPPSPRRRRGLAYD</sequence>
<feature type="region of interest" description="Disordered" evidence="2">
    <location>
        <begin position="260"/>
        <end position="289"/>
    </location>
</feature>
<gene>
    <name evidence="4" type="ORF">COX73_00505</name>
</gene>
<dbReference type="Pfam" id="PF01558">
    <property type="entry name" value="POR"/>
    <property type="match status" value="1"/>
</dbReference>
<evidence type="ECO:0000256" key="1">
    <source>
        <dbReference type="ARBA" id="ARBA00023002"/>
    </source>
</evidence>
<evidence type="ECO:0000313" key="5">
    <source>
        <dbReference type="Proteomes" id="UP000231469"/>
    </source>
</evidence>
<feature type="domain" description="Pyruvate/ketoisovalerate oxidoreductase catalytic" evidence="3">
    <location>
        <begin position="71"/>
        <end position="253"/>
    </location>
</feature>
<dbReference type="Proteomes" id="UP000231469">
    <property type="component" value="Unassembled WGS sequence"/>
</dbReference>
<dbReference type="GO" id="GO:0016903">
    <property type="term" value="F:oxidoreductase activity, acting on the aldehyde or oxo group of donors"/>
    <property type="evidence" value="ECO:0007669"/>
    <property type="project" value="InterPro"/>
</dbReference>
<evidence type="ECO:0000259" key="3">
    <source>
        <dbReference type="Pfam" id="PF01558"/>
    </source>
</evidence>
<dbReference type="PANTHER" id="PTHR43854:SF1">
    <property type="entry name" value="INDOLEPYRUVATE OXIDOREDUCTASE SUBUNIT IORB"/>
    <property type="match status" value="1"/>
</dbReference>
<name>A0A2M7VKX6_9BACT</name>
<dbReference type="SUPFAM" id="SSF53323">
    <property type="entry name" value="Pyruvate-ferredoxin oxidoreductase, PFOR, domain III"/>
    <property type="match status" value="1"/>
</dbReference>
<protein>
    <recommendedName>
        <fullName evidence="3">Pyruvate/ketoisovalerate oxidoreductase catalytic domain-containing protein</fullName>
    </recommendedName>
</protein>
<dbReference type="PANTHER" id="PTHR43854">
    <property type="entry name" value="INDOLEPYRUVATE OXIDOREDUCTASE SUBUNIT IORB"/>
    <property type="match status" value="1"/>
</dbReference>
<keyword evidence="1" id="KW-0560">Oxidoreductase</keyword>
<dbReference type="InterPro" id="IPR019752">
    <property type="entry name" value="Pyrv/ketoisovalerate_OxRed_cat"/>
</dbReference>
<dbReference type="InterPro" id="IPR052198">
    <property type="entry name" value="IorB_Oxidoreductase"/>
</dbReference>
<dbReference type="EMBL" id="PFPS01000022">
    <property type="protein sequence ID" value="PJA02491.1"/>
    <property type="molecule type" value="Genomic_DNA"/>
</dbReference>